<evidence type="ECO:0000256" key="10">
    <source>
        <dbReference type="ARBA" id="ARBA00029514"/>
    </source>
</evidence>
<comment type="similarity">
    <text evidence="1 14">Belongs to the PAPS reductase family. CysH subfamily.</text>
</comment>
<comment type="caution">
    <text evidence="16">The sequence shown here is derived from an EMBL/GenBank/DDBJ whole genome shotgun (WGS) entry which is preliminary data.</text>
</comment>
<evidence type="ECO:0000313" key="16">
    <source>
        <dbReference type="EMBL" id="KJJ84213.1"/>
    </source>
</evidence>
<dbReference type="CDD" id="cd23945">
    <property type="entry name" value="PAPS_reductase"/>
    <property type="match status" value="1"/>
</dbReference>
<evidence type="ECO:0000256" key="3">
    <source>
        <dbReference type="ARBA" id="ARBA00022723"/>
    </source>
</evidence>
<dbReference type="HAMAP" id="MF_00063">
    <property type="entry name" value="CysH"/>
    <property type="match status" value="1"/>
</dbReference>
<dbReference type="GO" id="GO:0019379">
    <property type="term" value="P:sulfate assimilation, phosphoadenylyl sulfate reduction by phosphoadenylyl-sulfate reductase (thioredoxin)"/>
    <property type="evidence" value="ECO:0007669"/>
    <property type="project" value="UniProtKB-UniRule"/>
</dbReference>
<keyword evidence="5 14" id="KW-0408">Iron</keyword>
<keyword evidence="17" id="KW-1185">Reference proteome</keyword>
<feature type="binding site" evidence="14">
    <location>
        <position position="124"/>
    </location>
    <ligand>
        <name>[4Fe-4S] cluster</name>
        <dbReference type="ChEBI" id="CHEBI:49883"/>
    </ligand>
</feature>
<gene>
    <name evidence="14" type="primary">cysH</name>
    <name evidence="16" type="ORF">OMAG_001897</name>
</gene>
<dbReference type="NCBIfam" id="TIGR02055">
    <property type="entry name" value="APS_reductase"/>
    <property type="match status" value="1"/>
</dbReference>
<dbReference type="InterPro" id="IPR014729">
    <property type="entry name" value="Rossmann-like_a/b/a_fold"/>
</dbReference>
<keyword evidence="4 14" id="KW-0560">Oxidoreductase</keyword>
<dbReference type="Pfam" id="PF01507">
    <property type="entry name" value="PAPS_reduct"/>
    <property type="match status" value="1"/>
</dbReference>
<evidence type="ECO:0000256" key="6">
    <source>
        <dbReference type="ARBA" id="ARBA00023014"/>
    </source>
</evidence>
<comment type="subcellular location">
    <subcellularLocation>
        <location evidence="14">Cytoplasm</location>
    </subcellularLocation>
</comment>
<dbReference type="GO" id="GO:0046872">
    <property type="term" value="F:metal ion binding"/>
    <property type="evidence" value="ECO:0007669"/>
    <property type="project" value="UniProtKB-KW"/>
</dbReference>
<evidence type="ECO:0000256" key="12">
    <source>
        <dbReference type="ARBA" id="ARBA00032041"/>
    </source>
</evidence>
<dbReference type="Gene3D" id="3.40.50.620">
    <property type="entry name" value="HUPs"/>
    <property type="match status" value="1"/>
</dbReference>
<keyword evidence="6 14" id="KW-0411">Iron-sulfur</keyword>
<evidence type="ECO:0000256" key="9">
    <source>
        <dbReference type="ARBA" id="ARBA00024386"/>
    </source>
</evidence>
<evidence type="ECO:0000256" key="14">
    <source>
        <dbReference type="HAMAP-Rule" id="MF_00063"/>
    </source>
</evidence>
<comment type="catalytic activity">
    <reaction evidence="13 14">
        <text>[thioredoxin]-disulfide + sulfite + AMP + 2 H(+) = adenosine 5'-phosphosulfate + [thioredoxin]-dithiol</text>
        <dbReference type="Rhea" id="RHEA:21976"/>
        <dbReference type="Rhea" id="RHEA-COMP:10698"/>
        <dbReference type="Rhea" id="RHEA-COMP:10700"/>
        <dbReference type="ChEBI" id="CHEBI:15378"/>
        <dbReference type="ChEBI" id="CHEBI:17359"/>
        <dbReference type="ChEBI" id="CHEBI:29950"/>
        <dbReference type="ChEBI" id="CHEBI:50058"/>
        <dbReference type="ChEBI" id="CHEBI:58243"/>
        <dbReference type="ChEBI" id="CHEBI:456215"/>
        <dbReference type="EC" id="1.8.4.10"/>
    </reaction>
</comment>
<dbReference type="NCBIfam" id="TIGR00434">
    <property type="entry name" value="cysH"/>
    <property type="match status" value="1"/>
</dbReference>
<dbReference type="GO" id="GO:0043866">
    <property type="term" value="F:adenylyl-sulfate reductase (thioredoxin) activity"/>
    <property type="evidence" value="ECO:0007669"/>
    <property type="project" value="UniProtKB-EC"/>
</dbReference>
<dbReference type="PANTHER" id="PTHR46482">
    <property type="entry name" value="5'-ADENYLYLSULFATE REDUCTASE 3, CHLOROPLASTIC"/>
    <property type="match status" value="1"/>
</dbReference>
<proteinExistence type="inferred from homology"/>
<protein>
    <recommendedName>
        <fullName evidence="10 14">Adenosine 5'-phosphosulfate reductase</fullName>
        <shortName evidence="14">APS reductase</shortName>
        <ecNumber evidence="9 14">1.8.4.10</ecNumber>
    </recommendedName>
    <alternativeName>
        <fullName evidence="12 14">5'-adenylylsulfate reductase</fullName>
    </alternativeName>
    <alternativeName>
        <fullName evidence="11 14">Thioredoxin-dependent 5'-adenylylsulfate reductase</fullName>
    </alternativeName>
</protein>
<dbReference type="NCBIfam" id="NF002537">
    <property type="entry name" value="PRK02090.1"/>
    <property type="match status" value="1"/>
</dbReference>
<dbReference type="PANTHER" id="PTHR46482:SF9">
    <property type="entry name" value="5'-ADENYLYLSULFATE REDUCTASE 1, CHLOROPLASTIC"/>
    <property type="match status" value="1"/>
</dbReference>
<dbReference type="GO" id="GO:0070814">
    <property type="term" value="P:hydrogen sulfide biosynthetic process"/>
    <property type="evidence" value="ECO:0007669"/>
    <property type="project" value="UniProtKB-UniRule"/>
</dbReference>
<dbReference type="InterPro" id="IPR004511">
    <property type="entry name" value="PAPS/APS_Rdtase"/>
</dbReference>
<dbReference type="EC" id="1.8.4.10" evidence="9 14"/>
<evidence type="ECO:0000256" key="11">
    <source>
        <dbReference type="ARBA" id="ARBA00030894"/>
    </source>
</evidence>
<keyword evidence="3 14" id="KW-0479">Metal-binding</keyword>
<evidence type="ECO:0000256" key="13">
    <source>
        <dbReference type="ARBA" id="ARBA00048441"/>
    </source>
</evidence>
<name>A0A0F0CLM6_9BACT</name>
<dbReference type="SUPFAM" id="SSF52402">
    <property type="entry name" value="Adenine nucleotide alpha hydrolases-like"/>
    <property type="match status" value="1"/>
</dbReference>
<dbReference type="Proteomes" id="UP000033428">
    <property type="component" value="Unassembled WGS sequence"/>
</dbReference>
<accession>A0A0F0CLM6</accession>
<feature type="binding site" evidence="14">
    <location>
        <position position="210"/>
    </location>
    <ligand>
        <name>[4Fe-4S] cluster</name>
        <dbReference type="ChEBI" id="CHEBI:49883"/>
    </ligand>
</feature>
<evidence type="ECO:0000256" key="1">
    <source>
        <dbReference type="ARBA" id="ARBA00009732"/>
    </source>
</evidence>
<dbReference type="GO" id="GO:0005737">
    <property type="term" value="C:cytoplasm"/>
    <property type="evidence" value="ECO:0007669"/>
    <property type="project" value="UniProtKB-SubCell"/>
</dbReference>
<evidence type="ECO:0000256" key="5">
    <source>
        <dbReference type="ARBA" id="ARBA00023004"/>
    </source>
</evidence>
<evidence type="ECO:0000256" key="7">
    <source>
        <dbReference type="ARBA" id="ARBA00024298"/>
    </source>
</evidence>
<comment type="pathway">
    <text evidence="8 14">Sulfur metabolism; hydrogen sulfide biosynthesis; sulfite from sulfate.</text>
</comment>
<dbReference type="InterPro" id="IPR002500">
    <property type="entry name" value="PAPS_reduct_dom"/>
</dbReference>
<keyword evidence="2 14" id="KW-0963">Cytoplasm</keyword>
<comment type="function">
    <text evidence="7 14">Catalyzes the formation of sulfite from adenosine 5'-phosphosulfate (APS) using thioredoxin as an electron donor.</text>
</comment>
<evidence type="ECO:0000256" key="2">
    <source>
        <dbReference type="ARBA" id="ARBA00022490"/>
    </source>
</evidence>
<dbReference type="AlphaFoldDB" id="A0A0F0CLM6"/>
<reference evidence="16 17" key="1">
    <citation type="submission" date="2015-02" db="EMBL/GenBank/DDBJ databases">
        <title>Single-cell genomics of uncultivated deep-branching MTB reveals a conserved set of magnetosome genes.</title>
        <authorList>
            <person name="Kolinko S."/>
            <person name="Richter M."/>
            <person name="Glockner F.O."/>
            <person name="Brachmann A."/>
            <person name="Schuler D."/>
        </authorList>
    </citation>
    <scope>NUCLEOTIDE SEQUENCE [LARGE SCALE GENOMIC DNA]</scope>
    <source>
        <strain evidence="16">SKK-01</strain>
    </source>
</reference>
<organism evidence="16 17">
    <name type="scientific">Candidatus Omnitrophus magneticus</name>
    <dbReference type="NCBI Taxonomy" id="1609969"/>
    <lineage>
        <taxon>Bacteria</taxon>
        <taxon>Pseudomonadati</taxon>
        <taxon>Candidatus Omnitrophota</taxon>
        <taxon>Candidatus Omnitrophus</taxon>
    </lineage>
</organism>
<feature type="domain" description="Phosphoadenosine phosphosulphate reductase" evidence="15">
    <location>
        <begin position="39"/>
        <end position="212"/>
    </location>
</feature>
<feature type="binding site" evidence="14">
    <location>
        <position position="125"/>
    </location>
    <ligand>
        <name>[4Fe-4S] cluster</name>
        <dbReference type="ChEBI" id="CHEBI:49883"/>
    </ligand>
</feature>
<evidence type="ECO:0000256" key="4">
    <source>
        <dbReference type="ARBA" id="ARBA00023002"/>
    </source>
</evidence>
<feature type="binding site" evidence="14">
    <location>
        <position position="207"/>
    </location>
    <ligand>
        <name>[4Fe-4S] cluster</name>
        <dbReference type="ChEBI" id="CHEBI:49883"/>
    </ligand>
</feature>
<feature type="active site" description="Nucleophile; cysteine thiosulfonate intermediate" evidence="14">
    <location>
        <position position="235"/>
    </location>
</feature>
<evidence type="ECO:0000259" key="15">
    <source>
        <dbReference type="Pfam" id="PF01507"/>
    </source>
</evidence>
<dbReference type="PIRSF" id="PIRSF000857">
    <property type="entry name" value="PAPS_reductase"/>
    <property type="match status" value="1"/>
</dbReference>
<evidence type="ECO:0000256" key="8">
    <source>
        <dbReference type="ARBA" id="ARBA00024327"/>
    </source>
</evidence>
<dbReference type="GO" id="GO:0019344">
    <property type="term" value="P:cysteine biosynthetic process"/>
    <property type="evidence" value="ECO:0007669"/>
    <property type="project" value="InterPro"/>
</dbReference>
<dbReference type="InterPro" id="IPR011798">
    <property type="entry name" value="APS_reductase"/>
</dbReference>
<sequence>MNSREKQNMELFSYIENLDNRKLEEIILKLAQVFGSEKIVFASSLSIEDQVITDIIAKKINNIKIFTLDTGMLPKETIELIDITEKKYNIKIERVMPDETAVLEMIRIHGANLYYESVEKRKLCCHTRKILPLLKRLAVVNVWITGLRREQSITREHAGKIEFDEKFGIIKVNPLMYWTTQDVWKYIGENNVPYNVLYDRGYQSVGCASCSRAVKPGEDLRSGRWWWEDPSRKECGLHINPKNETKARKNESA</sequence>
<evidence type="ECO:0000313" key="17">
    <source>
        <dbReference type="Proteomes" id="UP000033428"/>
    </source>
</evidence>
<dbReference type="GO" id="GO:0051539">
    <property type="term" value="F:4 iron, 4 sulfur cluster binding"/>
    <property type="evidence" value="ECO:0007669"/>
    <property type="project" value="UniProtKB-UniRule"/>
</dbReference>
<dbReference type="EMBL" id="JYNY01000381">
    <property type="protein sequence ID" value="KJJ84213.1"/>
    <property type="molecule type" value="Genomic_DNA"/>
</dbReference>
<dbReference type="GO" id="GO:0004604">
    <property type="term" value="F:phosphoadenylyl-sulfate reductase (thioredoxin) activity"/>
    <property type="evidence" value="ECO:0007669"/>
    <property type="project" value="UniProtKB-UniRule"/>
</dbReference>
<dbReference type="PATRIC" id="fig|1609969.3.peg.2030"/>
<comment type="cofactor">
    <cofactor evidence="14">
        <name>[4Fe-4S] cluster</name>
        <dbReference type="ChEBI" id="CHEBI:49883"/>
    </cofactor>
    <text evidence="14">Binds 1 [4Fe-4S] cluster per subunit.</text>
</comment>